<dbReference type="PANTHER" id="PTHR33050:SF7">
    <property type="entry name" value="RIBONUCLEASE H"/>
    <property type="match status" value="1"/>
</dbReference>
<evidence type="ECO:0000313" key="3">
    <source>
        <dbReference type="EMBL" id="KNF05793.1"/>
    </source>
</evidence>
<dbReference type="InterPro" id="IPR011010">
    <property type="entry name" value="DNA_brk_join_enz"/>
</dbReference>
<feature type="compositionally biased region" description="Polar residues" evidence="2">
    <location>
        <begin position="22"/>
        <end position="38"/>
    </location>
</feature>
<dbReference type="EMBL" id="AJIL01000006">
    <property type="protein sequence ID" value="KNF05793.1"/>
    <property type="molecule type" value="Genomic_DNA"/>
</dbReference>
<evidence type="ECO:0008006" key="5">
    <source>
        <dbReference type="Google" id="ProtNLM"/>
    </source>
</evidence>
<accession>A0A0L0W2M2</accession>
<dbReference type="SUPFAM" id="SSF56349">
    <property type="entry name" value="DNA breaking-rejoining enzymes"/>
    <property type="match status" value="1"/>
</dbReference>
<keyword evidence="4" id="KW-1185">Reference proteome</keyword>
<feature type="region of interest" description="Disordered" evidence="2">
    <location>
        <begin position="857"/>
        <end position="881"/>
    </location>
</feature>
<dbReference type="STRING" id="1165861.A0A0L0W2M2"/>
<feature type="compositionally biased region" description="Polar residues" evidence="2">
    <location>
        <begin position="449"/>
        <end position="480"/>
    </location>
</feature>
<reference evidence="4" key="1">
    <citation type="submission" date="2014-03" db="EMBL/GenBank/DDBJ databases">
        <title>The Genome Sequence of Puccinia striiformis f. sp. tritici PST-78.</title>
        <authorList>
            <consortium name="The Broad Institute Genome Sequencing Platform"/>
            <person name="Cuomo C."/>
            <person name="Hulbert S."/>
            <person name="Chen X."/>
            <person name="Walker B."/>
            <person name="Young S.K."/>
            <person name="Zeng Q."/>
            <person name="Gargeya S."/>
            <person name="Fitzgerald M."/>
            <person name="Haas B."/>
            <person name="Abouelleil A."/>
            <person name="Alvarado L."/>
            <person name="Arachchi H.M."/>
            <person name="Berlin A.M."/>
            <person name="Chapman S.B."/>
            <person name="Goldberg J."/>
            <person name="Griggs A."/>
            <person name="Gujja S."/>
            <person name="Hansen M."/>
            <person name="Howarth C."/>
            <person name="Imamovic A."/>
            <person name="Larimer J."/>
            <person name="McCowan C."/>
            <person name="Montmayeur A."/>
            <person name="Murphy C."/>
            <person name="Neiman D."/>
            <person name="Pearson M."/>
            <person name="Priest M."/>
            <person name="Roberts A."/>
            <person name="Saif S."/>
            <person name="Shea T."/>
            <person name="Sisk P."/>
            <person name="Sykes S."/>
            <person name="Wortman J."/>
            <person name="Nusbaum C."/>
            <person name="Birren B."/>
        </authorList>
    </citation>
    <scope>NUCLEOTIDE SEQUENCE [LARGE SCALE GENOMIC DNA]</scope>
    <source>
        <strain evidence="4">race PST-78</strain>
    </source>
</reference>
<organism evidence="3 4">
    <name type="scientific">Puccinia striiformis f. sp. tritici PST-78</name>
    <dbReference type="NCBI Taxonomy" id="1165861"/>
    <lineage>
        <taxon>Eukaryota</taxon>
        <taxon>Fungi</taxon>
        <taxon>Dikarya</taxon>
        <taxon>Basidiomycota</taxon>
        <taxon>Pucciniomycotina</taxon>
        <taxon>Pucciniomycetes</taxon>
        <taxon>Pucciniales</taxon>
        <taxon>Pucciniaceae</taxon>
        <taxon>Puccinia</taxon>
    </lineage>
</organism>
<feature type="compositionally biased region" description="Polar residues" evidence="2">
    <location>
        <begin position="509"/>
        <end position="518"/>
    </location>
</feature>
<feature type="region of interest" description="Disordered" evidence="2">
    <location>
        <begin position="907"/>
        <end position="936"/>
    </location>
</feature>
<evidence type="ECO:0000256" key="1">
    <source>
        <dbReference type="ARBA" id="ARBA00023172"/>
    </source>
</evidence>
<gene>
    <name evidence="3" type="ORF">PSTG_01190</name>
</gene>
<keyword evidence="1" id="KW-0233">DNA recombination</keyword>
<feature type="compositionally biased region" description="Basic and acidic residues" evidence="2">
    <location>
        <begin position="493"/>
        <end position="503"/>
    </location>
</feature>
<evidence type="ECO:0000256" key="2">
    <source>
        <dbReference type="SAM" id="MobiDB-lite"/>
    </source>
</evidence>
<dbReference type="PANTHER" id="PTHR33050">
    <property type="entry name" value="REVERSE TRANSCRIPTASE DOMAIN-CONTAINING PROTEIN"/>
    <property type="match status" value="1"/>
</dbReference>
<dbReference type="GO" id="GO:0015074">
    <property type="term" value="P:DNA integration"/>
    <property type="evidence" value="ECO:0007669"/>
    <property type="project" value="InterPro"/>
</dbReference>
<dbReference type="InterPro" id="IPR052055">
    <property type="entry name" value="Hepadnavirus_pol/RT"/>
</dbReference>
<feature type="region of interest" description="Disordered" evidence="2">
    <location>
        <begin position="423"/>
        <end position="532"/>
    </location>
</feature>
<dbReference type="Gene3D" id="1.10.443.10">
    <property type="entry name" value="Intergrase catalytic core"/>
    <property type="match status" value="1"/>
</dbReference>
<dbReference type="GO" id="GO:0006310">
    <property type="term" value="P:DNA recombination"/>
    <property type="evidence" value="ECO:0007669"/>
    <property type="project" value="UniProtKB-KW"/>
</dbReference>
<proteinExistence type="predicted"/>
<comment type="caution">
    <text evidence="3">The sequence shown here is derived from an EMBL/GenBank/DDBJ whole genome shotgun (WGS) entry which is preliminary data.</text>
</comment>
<dbReference type="GO" id="GO:0003677">
    <property type="term" value="F:DNA binding"/>
    <property type="evidence" value="ECO:0007669"/>
    <property type="project" value="InterPro"/>
</dbReference>
<feature type="compositionally biased region" description="Polar residues" evidence="2">
    <location>
        <begin position="860"/>
        <end position="871"/>
    </location>
</feature>
<protein>
    <recommendedName>
        <fullName evidence="5">Tyr recombinase domain-containing protein</fullName>
    </recommendedName>
</protein>
<sequence length="1416" mass="158137">MSQNIISANDHLKNATAAADPNNESNGTLQAGVTTRSGMTGAVSPSAHLNPAAPTTKTTAGTKGKARAKPSALAQGEKDTENGKGPAKTQEALPKTTELMNLLGDGNESDVTSEPEIVVKHTSEGRKEMGREDEARTVALEAALKAAKEGDHDKSDLYFGIYASLGASIKQTRMLGKPPKSDVLNLDELFPEADTPSIKTPPSKEQPPVSIQIPTIQVSSMAAAIAASIPSSNRLVRPADDPEDAPVGGISFLWEAVNSNADVGFTPYFDKNIRELRGPIPSTIFNKKWQDAAIAHHADKRPKYEEGGAEKTTRYTGYPYPSEWTQTFCEWTMNHRDFHTIMRDCYSFVRLAEWILLHKANTDAIQRKEGFLVAFRYDIQVRANAFAHRVLINGKSSFSNISVLRQDILEEVYADARRHDELSFTDNPYAPGGPRANWDPSTGKPRPSTKATAPKQQNQLQPPANTNSQPSGSSLPQRPANSRGPRGSGYRGNRYDENYDQRYRKPGNKNDSGNQPNGNHLFHKTRVQPRPVERQNTISIDQEEPEWPSTVSCEMNVEEWEKALRRARLLPKFKDVIDGFRSGFHQGIPAHKLATSPKFFTPPNHESALQAREKIEASVEKEVAAKRMFGPFTYRQVMQRFPFFRSNPLGAVVNGDGTLRPINDLSFPHGDRTIPSVNSFVDAKEFTTTWDDFNIVARFFQRRSRPCLLAIFDWEKAYRQIPTAMSQWPYLLVRDFKGGLLVDTRITFGGVAGCGSFGRPADAWKSIMLAEFDLINVFRWVDDNLFIKEVDSAVKMEDIVERSDMLGVKTNASKFSPFGEEQKFIGFVWNGTKKTLATQLGLQESHSAGTQLRQDRPQSVAHNPSTFQTHQAHYESRPNRNWVDGGRVNRVRHRRNNWEALGLISTTRPTHNEPRNNKEADRTTRDNRNNTTTGSAILKRKSKDPFVNEEWKKIQEILIEWQINLVSKRVASKENVADALSRGDRCHVTYDISCTKPSPVANCITISSSIEFLLPPWVLQQEMNPILSELSQPQPSSFLYPIKLGGEQPTINSQHNPKRNPMMLDLARINQFLRDGTNLRAIATNDVHFLNGYKINTLLSYNAGVKKFLRFKEASGILLFSLPITDSDVFDFCCWAGRIANHPTPHDVASKTVAKYLFGLQAWHLFHKREYPHSSKPHVIVLLRSSALADTAFPTGPRKAAVHLRHLVVLAKDLAGGTEQQKTVLDLAIVAFWGMARLSEVTYDSRKDPIQSPASLMTSDVKFSVHSSGKKTVRLTLRNTKTCAPGETQTIKLVSLGNMLCPVNAITRRIADANGSETSLFGYWDQSSTRTHLTKSAVRKEIAAVWERNGCRGITGHSFRVGGASLRNALEVPVEDICLLGRWTSDCYKLYLRNYTPAQVKEALSTLEELCTLWNA</sequence>
<name>A0A0L0W2M2_9BASI</name>
<feature type="region of interest" description="Disordered" evidence="2">
    <location>
        <begin position="1"/>
        <end position="91"/>
    </location>
</feature>
<dbReference type="InterPro" id="IPR013762">
    <property type="entry name" value="Integrase-like_cat_sf"/>
</dbReference>
<feature type="compositionally biased region" description="Low complexity" evidence="2">
    <location>
        <begin position="51"/>
        <end position="63"/>
    </location>
</feature>
<dbReference type="Proteomes" id="UP000054564">
    <property type="component" value="Unassembled WGS sequence"/>
</dbReference>
<evidence type="ECO:0000313" key="4">
    <source>
        <dbReference type="Proteomes" id="UP000054564"/>
    </source>
</evidence>
<feature type="compositionally biased region" description="Basic and acidic residues" evidence="2">
    <location>
        <begin position="910"/>
        <end position="928"/>
    </location>
</feature>